<comment type="pathway">
    <text evidence="1">Protein modification; protein glycosylation.</text>
</comment>
<keyword evidence="5" id="KW-1133">Transmembrane helix</keyword>
<dbReference type="Gene3D" id="3.40.50.10610">
    <property type="entry name" value="ABC-type transport auxiliary lipoprotein component"/>
    <property type="match status" value="1"/>
</dbReference>
<feature type="transmembrane region" description="Helical" evidence="5">
    <location>
        <begin position="17"/>
        <end position="40"/>
    </location>
</feature>
<accession>A0A368KGI8</accession>
<dbReference type="Proteomes" id="UP000252387">
    <property type="component" value="Unassembled WGS sequence"/>
</dbReference>
<evidence type="ECO:0000313" key="6">
    <source>
        <dbReference type="EMBL" id="RCS31022.1"/>
    </source>
</evidence>
<dbReference type="InterPro" id="IPR019734">
    <property type="entry name" value="TPR_rpt"/>
</dbReference>
<sequence>MEEFLARLRQHKLVQWAIGYAAVAIALIPVLDVIAVQFGWPEGLRRGITLALIMGFFVVLVVAWYHGERSAQKMPRSEMLAVAGLVILSSALMWRVAPVAHDAVAITRTTATIDAATLAAKLAKISDKSVAVLPLANESGDPKRQYFSDGLSEELISDLTQINGLKVIGKYSSFKFRDSEDSPAQIGAALGVANLIQGSVFQQGDRIRVTVGMIRAKDGSNVWSHSYDEQLKDVFAIQSKIGQAVAAALKVQLLGKAIISSDKPPGGNVEAYQLMLQGRAFAVHFTESDMRQGIALLEQAIKLEPNYAYAWGALSTALVNQGQISMTGDARQQAYEQARKAADRQQALMPDAAATYSARGYLLSNVDNDPVGALDEYRKALALEPNDGRTMNFMAYGLATVGQLQPAAELMRKAIATDPLKADRYANLAAVLLAQGQFDAAEQATRKVLALQPDFPGMYATLAEIDILRGDTAAALRNAKQETDPVLGSLVHSLAEQIGPHHKQADAALHDYIAKNGKDQPYFVADLYALRKQPDEMFDWLQRAWNQHDPAFFSLLFDPFPLAYQHDPRFAALCKQAGLPLPSQRLPAAVSASGH</sequence>
<gene>
    <name evidence="6" type="ORF">DEO45_04575</name>
</gene>
<evidence type="ECO:0000256" key="5">
    <source>
        <dbReference type="SAM" id="Phobius"/>
    </source>
</evidence>
<keyword evidence="4" id="KW-0802">TPR repeat</keyword>
<dbReference type="SMART" id="SM00028">
    <property type="entry name" value="TPR"/>
    <property type="match status" value="2"/>
</dbReference>
<dbReference type="PANTHER" id="PTHR44835">
    <property type="entry name" value="UDP-N-ACETYLGLUCOSAMINE--PEPTIDE N-ACETYLGLUCOSAMINYLTRANSFERASE SPINDLY-RELATED"/>
    <property type="match status" value="1"/>
</dbReference>
<evidence type="ECO:0000313" key="7">
    <source>
        <dbReference type="Proteomes" id="UP000252387"/>
    </source>
</evidence>
<name>A0A368KGI8_9GAMM</name>
<dbReference type="Gene3D" id="1.25.40.10">
    <property type="entry name" value="Tetratricopeptide repeat domain"/>
    <property type="match status" value="2"/>
</dbReference>
<dbReference type="InterPro" id="IPR051939">
    <property type="entry name" value="Glycosyltr_41/O-GlcNAc_trsf"/>
</dbReference>
<organism evidence="6 7">
    <name type="scientific">Rhodanobacter denitrificans</name>
    <dbReference type="NCBI Taxonomy" id="666685"/>
    <lineage>
        <taxon>Bacteria</taxon>
        <taxon>Pseudomonadati</taxon>
        <taxon>Pseudomonadota</taxon>
        <taxon>Gammaproteobacteria</taxon>
        <taxon>Lysobacterales</taxon>
        <taxon>Rhodanobacteraceae</taxon>
        <taxon>Rhodanobacter</taxon>
    </lineage>
</organism>
<evidence type="ECO:0000256" key="2">
    <source>
        <dbReference type="ARBA" id="ARBA00022676"/>
    </source>
</evidence>
<dbReference type="RefSeq" id="WP_147269681.1">
    <property type="nucleotide sequence ID" value="NZ_QFWQ01000003.1"/>
</dbReference>
<dbReference type="EMBL" id="QFWQ01000003">
    <property type="protein sequence ID" value="RCS31022.1"/>
    <property type="molecule type" value="Genomic_DNA"/>
</dbReference>
<dbReference type="Pfam" id="PF14559">
    <property type="entry name" value="TPR_19"/>
    <property type="match status" value="1"/>
</dbReference>
<evidence type="ECO:0000256" key="4">
    <source>
        <dbReference type="PROSITE-ProRule" id="PRU00339"/>
    </source>
</evidence>
<dbReference type="AlphaFoldDB" id="A0A368KGI8"/>
<dbReference type="PROSITE" id="PS50005">
    <property type="entry name" value="TPR"/>
    <property type="match status" value="1"/>
</dbReference>
<protein>
    <submittedName>
        <fullName evidence="6">Tetratricopeptide repeat protein</fullName>
    </submittedName>
</protein>
<dbReference type="OrthoDB" id="1971692at2"/>
<keyword evidence="7" id="KW-1185">Reference proteome</keyword>
<evidence type="ECO:0000256" key="3">
    <source>
        <dbReference type="ARBA" id="ARBA00022679"/>
    </source>
</evidence>
<dbReference type="PANTHER" id="PTHR44835:SF1">
    <property type="entry name" value="PROTEIN O-GLCNAC TRANSFERASE"/>
    <property type="match status" value="1"/>
</dbReference>
<keyword evidence="5" id="KW-0472">Membrane</keyword>
<keyword evidence="5" id="KW-0812">Transmembrane</keyword>
<dbReference type="SUPFAM" id="SSF48452">
    <property type="entry name" value="TPR-like"/>
    <property type="match status" value="1"/>
</dbReference>
<dbReference type="InterPro" id="IPR011990">
    <property type="entry name" value="TPR-like_helical_dom_sf"/>
</dbReference>
<feature type="transmembrane region" description="Helical" evidence="5">
    <location>
        <begin position="46"/>
        <end position="67"/>
    </location>
</feature>
<comment type="caution">
    <text evidence="6">The sequence shown here is derived from an EMBL/GenBank/DDBJ whole genome shotgun (WGS) entry which is preliminary data.</text>
</comment>
<feature type="repeat" description="TPR" evidence="4">
    <location>
        <begin position="422"/>
        <end position="455"/>
    </location>
</feature>
<keyword evidence="3" id="KW-0808">Transferase</keyword>
<keyword evidence="2" id="KW-0328">Glycosyltransferase</keyword>
<dbReference type="GO" id="GO:0016757">
    <property type="term" value="F:glycosyltransferase activity"/>
    <property type="evidence" value="ECO:0007669"/>
    <property type="project" value="UniProtKB-KW"/>
</dbReference>
<evidence type="ECO:0000256" key="1">
    <source>
        <dbReference type="ARBA" id="ARBA00004922"/>
    </source>
</evidence>
<feature type="transmembrane region" description="Helical" evidence="5">
    <location>
        <begin position="79"/>
        <end position="97"/>
    </location>
</feature>
<reference evidence="6 7" key="1">
    <citation type="submission" date="2018-05" db="EMBL/GenBank/DDBJ databases">
        <title>Draft genome sequence of Rhodanobacter denitrificans Yn1 isolated from gold copper mine.</title>
        <authorList>
            <person name="Yang N."/>
            <person name="Mazhar H.S."/>
            <person name="Rensing C."/>
        </authorList>
    </citation>
    <scope>NUCLEOTIDE SEQUENCE [LARGE SCALE GENOMIC DNA]</scope>
    <source>
        <strain evidence="6 7">Yn1</strain>
    </source>
</reference>
<proteinExistence type="predicted"/>